<evidence type="ECO:0000256" key="3">
    <source>
        <dbReference type="RuleBase" id="RU000363"/>
    </source>
</evidence>
<dbReference type="RefSeq" id="WP_135463964.1">
    <property type="nucleotide sequence ID" value="NZ_SRLC01000002.1"/>
</dbReference>
<proteinExistence type="inferred from homology"/>
<dbReference type="PRINTS" id="PR00081">
    <property type="entry name" value="GDHRDH"/>
</dbReference>
<dbReference type="PROSITE" id="PS00061">
    <property type="entry name" value="ADH_SHORT"/>
    <property type="match status" value="1"/>
</dbReference>
<evidence type="ECO:0000256" key="2">
    <source>
        <dbReference type="ARBA" id="ARBA00023002"/>
    </source>
</evidence>
<comment type="similarity">
    <text evidence="1 3">Belongs to the short-chain dehydrogenases/reductases (SDR) family.</text>
</comment>
<dbReference type="InterPro" id="IPR036291">
    <property type="entry name" value="NAD(P)-bd_dom_sf"/>
</dbReference>
<evidence type="ECO:0000256" key="1">
    <source>
        <dbReference type="ARBA" id="ARBA00006484"/>
    </source>
</evidence>
<dbReference type="SUPFAM" id="SSF51735">
    <property type="entry name" value="NAD(P)-binding Rossmann-fold domains"/>
    <property type="match status" value="1"/>
</dbReference>
<dbReference type="PRINTS" id="PR00080">
    <property type="entry name" value="SDRFAMILY"/>
</dbReference>
<keyword evidence="2" id="KW-0560">Oxidoreductase</keyword>
<organism evidence="4 5">
    <name type="scientific">Hymenobacter aquaticus</name>
    <dbReference type="NCBI Taxonomy" id="1867101"/>
    <lineage>
        <taxon>Bacteria</taxon>
        <taxon>Pseudomonadati</taxon>
        <taxon>Bacteroidota</taxon>
        <taxon>Cytophagia</taxon>
        <taxon>Cytophagales</taxon>
        <taxon>Hymenobacteraceae</taxon>
        <taxon>Hymenobacter</taxon>
    </lineage>
</organism>
<dbReference type="Proteomes" id="UP000297549">
    <property type="component" value="Unassembled WGS sequence"/>
</dbReference>
<dbReference type="GO" id="GO:0016020">
    <property type="term" value="C:membrane"/>
    <property type="evidence" value="ECO:0007669"/>
    <property type="project" value="TreeGrafter"/>
</dbReference>
<dbReference type="PANTHER" id="PTHR44196:SF2">
    <property type="entry name" value="SHORT-CHAIN DEHYDROGENASE-RELATED"/>
    <property type="match status" value="1"/>
</dbReference>
<dbReference type="Pfam" id="PF00106">
    <property type="entry name" value="adh_short"/>
    <property type="match status" value="1"/>
</dbReference>
<dbReference type="GO" id="GO:0016491">
    <property type="term" value="F:oxidoreductase activity"/>
    <property type="evidence" value="ECO:0007669"/>
    <property type="project" value="UniProtKB-KW"/>
</dbReference>
<dbReference type="AlphaFoldDB" id="A0A4Z0PVU2"/>
<evidence type="ECO:0000313" key="4">
    <source>
        <dbReference type="EMBL" id="TGE21414.1"/>
    </source>
</evidence>
<comment type="caution">
    <text evidence="4">The sequence shown here is derived from an EMBL/GenBank/DDBJ whole genome shotgun (WGS) entry which is preliminary data.</text>
</comment>
<dbReference type="OrthoDB" id="9808814at2"/>
<name>A0A4Z0PVU2_9BACT</name>
<dbReference type="EMBL" id="SRLC01000002">
    <property type="protein sequence ID" value="TGE21414.1"/>
    <property type="molecule type" value="Genomic_DNA"/>
</dbReference>
<dbReference type="Gene3D" id="3.40.50.720">
    <property type="entry name" value="NAD(P)-binding Rossmann-like Domain"/>
    <property type="match status" value="1"/>
</dbReference>
<dbReference type="PANTHER" id="PTHR44196">
    <property type="entry name" value="DEHYDROGENASE/REDUCTASE SDR FAMILY MEMBER 7B"/>
    <property type="match status" value="1"/>
</dbReference>
<sequence>MSYALITGASRGIGRALATELARRGYNLLLTARSADQLAQLAAELGPRHGVQIHFLPLDLAEVGAATRLADWARAQTAELAVLVNNAGYGLWGRFADLPLAAQQNMLQLNMLLPVELTHQLLPLLRQQPKAYILNVASTAAYQAVPTLTLYAASKAFLLTFSRGLRYELRDSSVSVTCLSPGATTTDFADRAGMSAGLQEVAAKLSMTPEQVAHAGVVALLSGQAEVIPGALNKVSATLTGFVPKSITEKIAANIYEKHLK</sequence>
<reference evidence="4 5" key="1">
    <citation type="submission" date="2019-04" db="EMBL/GenBank/DDBJ databases">
        <authorList>
            <person name="Feng G."/>
            <person name="Zhang J."/>
            <person name="Zhu H."/>
        </authorList>
    </citation>
    <scope>NUCLEOTIDE SEQUENCE [LARGE SCALE GENOMIC DNA]</scope>
    <source>
        <strain evidence="4 5">JCM 31653</strain>
    </source>
</reference>
<keyword evidence="5" id="KW-1185">Reference proteome</keyword>
<dbReference type="CDD" id="cd05233">
    <property type="entry name" value="SDR_c"/>
    <property type="match status" value="1"/>
</dbReference>
<protein>
    <submittedName>
        <fullName evidence="4">SDR family oxidoreductase</fullName>
    </submittedName>
</protein>
<evidence type="ECO:0000313" key="5">
    <source>
        <dbReference type="Proteomes" id="UP000297549"/>
    </source>
</evidence>
<dbReference type="PIRSF" id="PIRSF000126">
    <property type="entry name" value="11-beta-HSD1"/>
    <property type="match status" value="1"/>
</dbReference>
<dbReference type="InterPro" id="IPR002347">
    <property type="entry name" value="SDR_fam"/>
</dbReference>
<accession>A0A4Z0PVU2</accession>
<gene>
    <name evidence="4" type="ORF">E5K00_14085</name>
</gene>
<dbReference type="InterPro" id="IPR020904">
    <property type="entry name" value="Sc_DH/Rdtase_CS"/>
</dbReference>